<evidence type="ECO:0000313" key="2">
    <source>
        <dbReference type="EMBL" id="GAA4323555.1"/>
    </source>
</evidence>
<dbReference type="EMBL" id="BAABGY010000004">
    <property type="protein sequence ID" value="GAA4323555.1"/>
    <property type="molecule type" value="Genomic_DNA"/>
</dbReference>
<evidence type="ECO:0000256" key="1">
    <source>
        <dbReference type="SAM" id="SignalP"/>
    </source>
</evidence>
<proteinExistence type="predicted"/>
<sequence>MICAMKKKSLLLGTLLTASVATMAQDINFSQFYEMPLLRNPALSGMFRGDLRVSGAFRSQWNSATSAYKTQALGVESKFGVSANTDDYISFGLQLTNDIAGDSKMGKTQLLPVLAYHKSMSSEKDAYLSIGFIGGAVQQRFDPTGLKFDDQYVNGAYSPANPTRQTFSNTNLIYWDAGVGLAYSSEAGSDLKYYVGASYYHFNQPKVAFNPVSDVRLNSKFSVNAGLSVPTSEYDNLMVFGDLFVQGGHSQAQGGFLFRHDLSQLGDEGETVSIAAGAMYRLNDAVAPVIKLDYYQWSIGASYDATISKLKNANGGRGGFEITLSYKNFLNIRNSSADKMRCPVSF</sequence>
<accession>A0ABP8GFW3</accession>
<feature type="signal peptide" evidence="1">
    <location>
        <begin position="1"/>
        <end position="24"/>
    </location>
</feature>
<keyword evidence="3" id="KW-1185">Reference proteome</keyword>
<feature type="chain" id="PRO_5047206685" description="Type IX secretion system membrane protein PorP/SprF" evidence="1">
    <location>
        <begin position="25"/>
        <end position="346"/>
    </location>
</feature>
<reference evidence="3" key="1">
    <citation type="journal article" date="2019" name="Int. J. Syst. Evol. Microbiol.">
        <title>The Global Catalogue of Microorganisms (GCM) 10K type strain sequencing project: providing services to taxonomists for standard genome sequencing and annotation.</title>
        <authorList>
            <consortium name="The Broad Institute Genomics Platform"/>
            <consortium name="The Broad Institute Genome Sequencing Center for Infectious Disease"/>
            <person name="Wu L."/>
            <person name="Ma J."/>
        </authorList>
    </citation>
    <scope>NUCLEOTIDE SEQUENCE [LARGE SCALE GENOMIC DNA]</scope>
    <source>
        <strain evidence="3">JCM 17919</strain>
    </source>
</reference>
<evidence type="ECO:0000313" key="3">
    <source>
        <dbReference type="Proteomes" id="UP001501725"/>
    </source>
</evidence>
<dbReference type="Pfam" id="PF11751">
    <property type="entry name" value="PorP_SprF"/>
    <property type="match status" value="1"/>
</dbReference>
<evidence type="ECO:0008006" key="4">
    <source>
        <dbReference type="Google" id="ProtNLM"/>
    </source>
</evidence>
<dbReference type="NCBIfam" id="TIGR03519">
    <property type="entry name" value="T9SS_PorP_fam"/>
    <property type="match status" value="1"/>
</dbReference>
<name>A0ABP8GFW3_9BACT</name>
<keyword evidence="1" id="KW-0732">Signal</keyword>
<protein>
    <recommendedName>
        <fullName evidence="4">Type IX secretion system membrane protein PorP/SprF</fullName>
    </recommendedName>
</protein>
<gene>
    <name evidence="2" type="ORF">GCM10023184_10450</name>
</gene>
<dbReference type="InterPro" id="IPR019861">
    <property type="entry name" value="PorP/SprF_Bacteroidetes"/>
</dbReference>
<comment type="caution">
    <text evidence="2">The sequence shown here is derived from an EMBL/GenBank/DDBJ whole genome shotgun (WGS) entry which is preliminary data.</text>
</comment>
<organism evidence="2 3">
    <name type="scientific">Flaviaesturariibacter amylovorans</name>
    <dbReference type="NCBI Taxonomy" id="1084520"/>
    <lineage>
        <taxon>Bacteria</taxon>
        <taxon>Pseudomonadati</taxon>
        <taxon>Bacteroidota</taxon>
        <taxon>Chitinophagia</taxon>
        <taxon>Chitinophagales</taxon>
        <taxon>Chitinophagaceae</taxon>
        <taxon>Flaviaestuariibacter</taxon>
    </lineage>
</organism>
<dbReference type="Proteomes" id="UP001501725">
    <property type="component" value="Unassembled WGS sequence"/>
</dbReference>